<dbReference type="InterPro" id="IPR005123">
    <property type="entry name" value="Oxoglu/Fe-dep_dioxygenase_dom"/>
</dbReference>
<dbReference type="Gene3D" id="2.60.120.590">
    <property type="entry name" value="Alpha-ketoglutarate-dependent dioxygenase AlkB-like"/>
    <property type="match status" value="1"/>
</dbReference>
<comment type="caution">
    <text evidence="2">The sequence shown here is derived from an EMBL/GenBank/DDBJ whole genome shotgun (WGS) entry which is preliminary data.</text>
</comment>
<dbReference type="PROSITE" id="PS51471">
    <property type="entry name" value="FE2OG_OXY"/>
    <property type="match status" value="1"/>
</dbReference>
<dbReference type="SUPFAM" id="SSF51197">
    <property type="entry name" value="Clavaminate synthase-like"/>
    <property type="match status" value="1"/>
</dbReference>
<accession>A0A0F9FET8</accession>
<name>A0A0F9FET8_9ZZZZ</name>
<sequence>MLSVRQSGLAAALEEVGRQDACKIAGAVAPEARRTLVAALGGAAFQPAPEQVGDVRQDFDLLVVRPPLGSGDPGLAPLLAFSDEYAALLRAQAPDQPWLADFAATDIYVQRYGPGSRGISLHRDGRRFIKLISIFSLGDPAQFRLCRDRRGSPLRRYRLAAGDLLLLRAPGFAGRPEGGPLHAVSGPREEVRYSVSLRMERRADRAGGS</sequence>
<feature type="domain" description="Fe2OG dioxygenase" evidence="1">
    <location>
        <begin position="101"/>
        <end position="201"/>
    </location>
</feature>
<evidence type="ECO:0000313" key="2">
    <source>
        <dbReference type="EMBL" id="KKL76951.1"/>
    </source>
</evidence>
<protein>
    <recommendedName>
        <fullName evidence="1">Fe2OG dioxygenase domain-containing protein</fullName>
    </recommendedName>
</protein>
<proteinExistence type="predicted"/>
<evidence type="ECO:0000259" key="1">
    <source>
        <dbReference type="PROSITE" id="PS51471"/>
    </source>
</evidence>
<organism evidence="2">
    <name type="scientific">marine sediment metagenome</name>
    <dbReference type="NCBI Taxonomy" id="412755"/>
    <lineage>
        <taxon>unclassified sequences</taxon>
        <taxon>metagenomes</taxon>
        <taxon>ecological metagenomes</taxon>
    </lineage>
</organism>
<dbReference type="AlphaFoldDB" id="A0A0F9FET8"/>
<reference evidence="2" key="1">
    <citation type="journal article" date="2015" name="Nature">
        <title>Complex archaea that bridge the gap between prokaryotes and eukaryotes.</title>
        <authorList>
            <person name="Spang A."/>
            <person name="Saw J.H."/>
            <person name="Jorgensen S.L."/>
            <person name="Zaremba-Niedzwiedzka K."/>
            <person name="Martijn J."/>
            <person name="Lind A.E."/>
            <person name="van Eijk R."/>
            <person name="Schleper C."/>
            <person name="Guy L."/>
            <person name="Ettema T.J."/>
        </authorList>
    </citation>
    <scope>NUCLEOTIDE SEQUENCE</scope>
</reference>
<dbReference type="InterPro" id="IPR037151">
    <property type="entry name" value="AlkB-like_sf"/>
</dbReference>
<gene>
    <name evidence="2" type="ORF">LCGC14_2039760</name>
</gene>
<dbReference type="EMBL" id="LAZR01023893">
    <property type="protein sequence ID" value="KKL76951.1"/>
    <property type="molecule type" value="Genomic_DNA"/>
</dbReference>